<gene>
    <name evidence="1" type="ORF">OCBIM_22026669mg</name>
</gene>
<name>A0A0L8I9Z8_OCTBM</name>
<sequence length="57" mass="6435">MHSVKNCFQCIDLAEVFSNLLLAYPMQVVLYQVRLVTIPSSNLFSHEVSFSSLIIST</sequence>
<dbReference type="EMBL" id="KQ416196">
    <property type="protein sequence ID" value="KOF98219.1"/>
    <property type="molecule type" value="Genomic_DNA"/>
</dbReference>
<dbReference type="AlphaFoldDB" id="A0A0L8I9Z8"/>
<accession>A0A0L8I9Z8</accession>
<evidence type="ECO:0000313" key="1">
    <source>
        <dbReference type="EMBL" id="KOF98219.1"/>
    </source>
</evidence>
<organism evidence="1">
    <name type="scientific">Octopus bimaculoides</name>
    <name type="common">California two-spotted octopus</name>
    <dbReference type="NCBI Taxonomy" id="37653"/>
    <lineage>
        <taxon>Eukaryota</taxon>
        <taxon>Metazoa</taxon>
        <taxon>Spiralia</taxon>
        <taxon>Lophotrochozoa</taxon>
        <taxon>Mollusca</taxon>
        <taxon>Cephalopoda</taxon>
        <taxon>Coleoidea</taxon>
        <taxon>Octopodiformes</taxon>
        <taxon>Octopoda</taxon>
        <taxon>Incirrata</taxon>
        <taxon>Octopodidae</taxon>
        <taxon>Octopus</taxon>
    </lineage>
</organism>
<reference evidence="1" key="1">
    <citation type="submission" date="2015-07" db="EMBL/GenBank/DDBJ databases">
        <title>MeaNS - Measles Nucleotide Surveillance Program.</title>
        <authorList>
            <person name="Tran T."/>
            <person name="Druce J."/>
        </authorList>
    </citation>
    <scope>NUCLEOTIDE SEQUENCE</scope>
    <source>
        <strain evidence="1">UCB-OBI-ISO-001</strain>
        <tissue evidence="1">Gonad</tissue>
    </source>
</reference>
<proteinExistence type="predicted"/>
<protein>
    <submittedName>
        <fullName evidence="1">Uncharacterized protein</fullName>
    </submittedName>
</protein>